<feature type="transmembrane region" description="Helical" evidence="1">
    <location>
        <begin position="9"/>
        <end position="27"/>
    </location>
</feature>
<feature type="transmembrane region" description="Helical" evidence="1">
    <location>
        <begin position="116"/>
        <end position="138"/>
    </location>
</feature>
<protein>
    <submittedName>
        <fullName evidence="2">Uncharacterized protein</fullName>
    </submittedName>
</protein>
<dbReference type="Proteomes" id="UP000184063">
    <property type="component" value="Unassembled WGS sequence"/>
</dbReference>
<feature type="transmembrane region" description="Helical" evidence="1">
    <location>
        <begin position="47"/>
        <end position="66"/>
    </location>
</feature>
<accession>A0A1M3TPJ8</accession>
<dbReference type="AlphaFoldDB" id="A0A1M3TPJ8"/>
<keyword evidence="1" id="KW-0472">Membrane</keyword>
<keyword evidence="1" id="KW-0812">Transmembrane</keyword>
<organism evidence="2 3">
    <name type="scientific">Aspergillus luchuensis (strain CBS 106.47)</name>
    <dbReference type="NCBI Taxonomy" id="1137211"/>
    <lineage>
        <taxon>Eukaryota</taxon>
        <taxon>Fungi</taxon>
        <taxon>Dikarya</taxon>
        <taxon>Ascomycota</taxon>
        <taxon>Pezizomycotina</taxon>
        <taxon>Eurotiomycetes</taxon>
        <taxon>Eurotiomycetidae</taxon>
        <taxon>Eurotiales</taxon>
        <taxon>Aspergillaceae</taxon>
        <taxon>Aspergillus</taxon>
        <taxon>Aspergillus subgen. Circumdati</taxon>
    </lineage>
</organism>
<name>A0A1M3TPJ8_ASPLC</name>
<sequence>MPLLITTQAAAGVTVGVTFMTCGILFATVTFRLDRDPQLIQVLSDLAWLYFTILIPMLILQLLLVAQVIRSDRRVRPVVPSWLALTNEFLPFGWFGVLGTHCLHHGPFPWSGGITFWLTAATYFVHMTLGTAFFWIAAGEIEGQ</sequence>
<evidence type="ECO:0000256" key="1">
    <source>
        <dbReference type="SAM" id="Phobius"/>
    </source>
</evidence>
<evidence type="ECO:0000313" key="2">
    <source>
        <dbReference type="EMBL" id="OJZ88739.1"/>
    </source>
</evidence>
<dbReference type="EMBL" id="KV878239">
    <property type="protein sequence ID" value="OJZ88739.1"/>
    <property type="molecule type" value="Genomic_DNA"/>
</dbReference>
<reference evidence="3" key="1">
    <citation type="journal article" date="2017" name="Genome Biol.">
        <title>Comparative genomics reveals high biological diversity and specific adaptations in the industrially and medically important fungal genus Aspergillus.</title>
        <authorList>
            <person name="de Vries R.P."/>
            <person name="Riley R."/>
            <person name="Wiebenga A."/>
            <person name="Aguilar-Osorio G."/>
            <person name="Amillis S."/>
            <person name="Uchima C.A."/>
            <person name="Anderluh G."/>
            <person name="Asadollahi M."/>
            <person name="Askin M."/>
            <person name="Barry K."/>
            <person name="Battaglia E."/>
            <person name="Bayram O."/>
            <person name="Benocci T."/>
            <person name="Braus-Stromeyer S.A."/>
            <person name="Caldana C."/>
            <person name="Canovas D."/>
            <person name="Cerqueira G.C."/>
            <person name="Chen F."/>
            <person name="Chen W."/>
            <person name="Choi C."/>
            <person name="Clum A."/>
            <person name="Dos Santos R.A."/>
            <person name="Damasio A.R."/>
            <person name="Diallinas G."/>
            <person name="Emri T."/>
            <person name="Fekete E."/>
            <person name="Flipphi M."/>
            <person name="Freyberg S."/>
            <person name="Gallo A."/>
            <person name="Gournas C."/>
            <person name="Habgood R."/>
            <person name="Hainaut M."/>
            <person name="Harispe M.L."/>
            <person name="Henrissat B."/>
            <person name="Hilden K.S."/>
            <person name="Hope R."/>
            <person name="Hossain A."/>
            <person name="Karabika E."/>
            <person name="Karaffa L."/>
            <person name="Karanyi Z."/>
            <person name="Krasevec N."/>
            <person name="Kuo A."/>
            <person name="Kusch H."/>
            <person name="LaButti K."/>
            <person name="Lagendijk E.L."/>
            <person name="Lapidus A."/>
            <person name="Levasseur A."/>
            <person name="Lindquist E."/>
            <person name="Lipzen A."/>
            <person name="Logrieco A.F."/>
            <person name="MacCabe A."/>
            <person name="Maekelae M.R."/>
            <person name="Malavazi I."/>
            <person name="Melin P."/>
            <person name="Meyer V."/>
            <person name="Mielnichuk N."/>
            <person name="Miskei M."/>
            <person name="Molnar A.P."/>
            <person name="Mule G."/>
            <person name="Ngan C.Y."/>
            <person name="Orejas M."/>
            <person name="Orosz E."/>
            <person name="Ouedraogo J.P."/>
            <person name="Overkamp K.M."/>
            <person name="Park H.-S."/>
            <person name="Perrone G."/>
            <person name="Piumi F."/>
            <person name="Punt P.J."/>
            <person name="Ram A.F."/>
            <person name="Ramon A."/>
            <person name="Rauscher S."/>
            <person name="Record E."/>
            <person name="Riano-Pachon D.M."/>
            <person name="Robert V."/>
            <person name="Roehrig J."/>
            <person name="Ruller R."/>
            <person name="Salamov A."/>
            <person name="Salih N.S."/>
            <person name="Samson R.A."/>
            <person name="Sandor E."/>
            <person name="Sanguinetti M."/>
            <person name="Schuetze T."/>
            <person name="Sepcic K."/>
            <person name="Shelest E."/>
            <person name="Sherlock G."/>
            <person name="Sophianopoulou V."/>
            <person name="Squina F.M."/>
            <person name="Sun H."/>
            <person name="Susca A."/>
            <person name="Todd R.B."/>
            <person name="Tsang A."/>
            <person name="Unkles S.E."/>
            <person name="van de Wiele N."/>
            <person name="van Rossen-Uffink D."/>
            <person name="Oliveira J.V."/>
            <person name="Vesth T.C."/>
            <person name="Visser J."/>
            <person name="Yu J.-H."/>
            <person name="Zhou M."/>
            <person name="Andersen M.R."/>
            <person name="Archer D.B."/>
            <person name="Baker S.E."/>
            <person name="Benoit I."/>
            <person name="Brakhage A.A."/>
            <person name="Braus G.H."/>
            <person name="Fischer R."/>
            <person name="Frisvad J.C."/>
            <person name="Goldman G.H."/>
            <person name="Houbraken J."/>
            <person name="Oakley B."/>
            <person name="Pocsi I."/>
            <person name="Scazzocchio C."/>
            <person name="Seiboth B."/>
            <person name="vanKuyk P.A."/>
            <person name="Wortman J."/>
            <person name="Dyer P.S."/>
            <person name="Grigoriev I.V."/>
        </authorList>
    </citation>
    <scope>NUCLEOTIDE SEQUENCE [LARGE SCALE GENOMIC DNA]</scope>
    <source>
        <strain evidence="3">CBS 106.47</strain>
    </source>
</reference>
<evidence type="ECO:0000313" key="3">
    <source>
        <dbReference type="Proteomes" id="UP000184063"/>
    </source>
</evidence>
<proteinExistence type="predicted"/>
<gene>
    <name evidence="2" type="ORF">ASPFODRAFT_129534</name>
</gene>
<dbReference type="OrthoDB" id="3449024at2759"/>
<feature type="transmembrane region" description="Helical" evidence="1">
    <location>
        <begin position="78"/>
        <end position="96"/>
    </location>
</feature>
<dbReference type="VEuPathDB" id="FungiDB:ASPFODRAFT_129534"/>
<keyword evidence="1" id="KW-1133">Transmembrane helix</keyword>